<organism evidence="1 2">
    <name type="scientific">Ascobolus immersus RN42</name>
    <dbReference type="NCBI Taxonomy" id="1160509"/>
    <lineage>
        <taxon>Eukaryota</taxon>
        <taxon>Fungi</taxon>
        <taxon>Dikarya</taxon>
        <taxon>Ascomycota</taxon>
        <taxon>Pezizomycotina</taxon>
        <taxon>Pezizomycetes</taxon>
        <taxon>Pezizales</taxon>
        <taxon>Ascobolaceae</taxon>
        <taxon>Ascobolus</taxon>
    </lineage>
</organism>
<dbReference type="Proteomes" id="UP000275078">
    <property type="component" value="Unassembled WGS sequence"/>
</dbReference>
<reference evidence="1 2" key="1">
    <citation type="journal article" date="2018" name="Nat. Ecol. Evol.">
        <title>Pezizomycetes genomes reveal the molecular basis of ectomycorrhizal truffle lifestyle.</title>
        <authorList>
            <person name="Murat C."/>
            <person name="Payen T."/>
            <person name="Noel B."/>
            <person name="Kuo A."/>
            <person name="Morin E."/>
            <person name="Chen J."/>
            <person name="Kohler A."/>
            <person name="Krizsan K."/>
            <person name="Balestrini R."/>
            <person name="Da Silva C."/>
            <person name="Montanini B."/>
            <person name="Hainaut M."/>
            <person name="Levati E."/>
            <person name="Barry K.W."/>
            <person name="Belfiori B."/>
            <person name="Cichocki N."/>
            <person name="Clum A."/>
            <person name="Dockter R.B."/>
            <person name="Fauchery L."/>
            <person name="Guy J."/>
            <person name="Iotti M."/>
            <person name="Le Tacon F."/>
            <person name="Lindquist E.A."/>
            <person name="Lipzen A."/>
            <person name="Malagnac F."/>
            <person name="Mello A."/>
            <person name="Molinier V."/>
            <person name="Miyauchi S."/>
            <person name="Poulain J."/>
            <person name="Riccioni C."/>
            <person name="Rubini A."/>
            <person name="Sitrit Y."/>
            <person name="Splivallo R."/>
            <person name="Traeger S."/>
            <person name="Wang M."/>
            <person name="Zifcakova L."/>
            <person name="Wipf D."/>
            <person name="Zambonelli A."/>
            <person name="Paolocci F."/>
            <person name="Nowrousian M."/>
            <person name="Ottonello S."/>
            <person name="Baldrian P."/>
            <person name="Spatafora J.W."/>
            <person name="Henrissat B."/>
            <person name="Nagy L.G."/>
            <person name="Aury J.M."/>
            <person name="Wincker P."/>
            <person name="Grigoriev I.V."/>
            <person name="Bonfante P."/>
            <person name="Martin F.M."/>
        </authorList>
    </citation>
    <scope>NUCLEOTIDE SEQUENCE [LARGE SCALE GENOMIC DNA]</scope>
    <source>
        <strain evidence="1 2">RN42</strain>
    </source>
</reference>
<keyword evidence="2" id="KW-1185">Reference proteome</keyword>
<dbReference type="AlphaFoldDB" id="A0A3N4IIK4"/>
<evidence type="ECO:0000313" key="2">
    <source>
        <dbReference type="Proteomes" id="UP000275078"/>
    </source>
</evidence>
<name>A0A3N4IIK4_ASCIM</name>
<protein>
    <submittedName>
        <fullName evidence="1">Uncharacterized protein</fullName>
    </submittedName>
</protein>
<proteinExistence type="predicted"/>
<sequence>MAHWQPYSLTARQQLPYLTLTTPTNQTYLLYTDPIRDDAILRLDYPHVPYDHHTRMFRPPDRTKRDLKLLWAPHTWFNKLTGADVNLFRLRSEVCTCARASLRRPQKYTDRYPGEVVEGKEGVVWKDAKFWDWGVRYSDGIEMEGVKVKKGKKKKGVQRQFQVGL</sequence>
<dbReference type="EMBL" id="ML119651">
    <property type="protein sequence ID" value="RPA85962.1"/>
    <property type="molecule type" value="Genomic_DNA"/>
</dbReference>
<accession>A0A3N4IIK4</accession>
<gene>
    <name evidence="1" type="ORF">BJ508DRAFT_349612</name>
</gene>
<evidence type="ECO:0000313" key="1">
    <source>
        <dbReference type="EMBL" id="RPA85962.1"/>
    </source>
</evidence>